<accession>A0ABS1IYN4</accession>
<protein>
    <recommendedName>
        <fullName evidence="3">DHHW protein</fullName>
    </recommendedName>
</protein>
<comment type="caution">
    <text evidence="1">The sequence shown here is derived from an EMBL/GenBank/DDBJ whole genome shotgun (WGS) entry which is preliminary data.</text>
</comment>
<dbReference type="Pfam" id="PF14286">
    <property type="entry name" value="DHHW"/>
    <property type="match status" value="1"/>
</dbReference>
<dbReference type="InterPro" id="IPR025945">
    <property type="entry name" value="DHHW"/>
</dbReference>
<reference evidence="1 2" key="1">
    <citation type="submission" date="2021-01" db="EMBL/GenBank/DDBJ databases">
        <title>Isolation and description of Catonella massiliensis sp. nov., a novel Catonella species, isolated from a stable periodontitis subject.</title>
        <authorList>
            <person name="Antezack A."/>
            <person name="Boxberger M."/>
            <person name="La Scola B."/>
            <person name="Monnet-Corti V."/>
        </authorList>
    </citation>
    <scope>NUCLEOTIDE SEQUENCE [LARGE SCALE GENOMIC DNA]</scope>
    <source>
        <strain evidence="1 2">Marseille-Q4567</strain>
    </source>
</reference>
<sequence>MKIFTFENAKIAVFGGTLAALFFGAVLHKPTEFSQSENRYLEQRPKFTTAKLFDGSFMKDYETFITDQFPERSFFMGVKTAVERLRGRTDDNGVYFGKDGYLFGKYDASLFESETAKNNEKTIAEFVKTYADKFGKGHFQVALAPSSSEILGDKLPAYAPIYNQTKFITGIKNEAGDEYVTDLGDNLKKHANEYIYYRTDHHWTSLGAYYGYEAVASGLGLKAQPLNKLKADTVTKDFLGTYDSKVNTGVIGGVIPDDITLYFSKEIDKAKMVWDNDKEKSYDSIYMLSALKGKDKYTVFFGGNHSVTDIKTDNNTGKTLLLIKDSFAHSLAPFLIKDYDRIIMLDLRYFNKSLKKYIDENKITDLLVLYSTPDFAEDANIGRLLR</sequence>
<dbReference type="RefSeq" id="WP_208428516.1">
    <property type="nucleotide sequence ID" value="NZ_JAEPRJ010000001.1"/>
</dbReference>
<evidence type="ECO:0000313" key="2">
    <source>
        <dbReference type="Proteomes" id="UP000604730"/>
    </source>
</evidence>
<dbReference type="EMBL" id="JAEPRJ010000001">
    <property type="protein sequence ID" value="MBK5896997.1"/>
    <property type="molecule type" value="Genomic_DNA"/>
</dbReference>
<proteinExistence type="predicted"/>
<organism evidence="1 2">
    <name type="scientific">Catonella massiliensis</name>
    <dbReference type="NCBI Taxonomy" id="2799636"/>
    <lineage>
        <taxon>Bacteria</taxon>
        <taxon>Bacillati</taxon>
        <taxon>Bacillota</taxon>
        <taxon>Clostridia</taxon>
        <taxon>Lachnospirales</taxon>
        <taxon>Lachnospiraceae</taxon>
        <taxon>Catonella</taxon>
    </lineage>
</organism>
<evidence type="ECO:0008006" key="3">
    <source>
        <dbReference type="Google" id="ProtNLM"/>
    </source>
</evidence>
<evidence type="ECO:0000313" key="1">
    <source>
        <dbReference type="EMBL" id="MBK5896997.1"/>
    </source>
</evidence>
<gene>
    <name evidence="1" type="ORF">JJN12_04255</name>
</gene>
<keyword evidence="2" id="KW-1185">Reference proteome</keyword>
<dbReference type="Proteomes" id="UP000604730">
    <property type="component" value="Unassembled WGS sequence"/>
</dbReference>
<name>A0ABS1IYN4_9FIRM</name>